<feature type="transmembrane region" description="Helical" evidence="1">
    <location>
        <begin position="23"/>
        <end position="45"/>
    </location>
</feature>
<comment type="caution">
    <text evidence="2">The sequence shown here is derived from an EMBL/GenBank/DDBJ whole genome shotgun (WGS) entry which is preliminary data.</text>
</comment>
<proteinExistence type="predicted"/>
<dbReference type="RefSeq" id="WP_140914641.1">
    <property type="nucleotide sequence ID" value="NZ_VHHP01000002.1"/>
</dbReference>
<gene>
    <name evidence="2" type="ORF">FJR74_00755</name>
</gene>
<keyword evidence="1" id="KW-0472">Membrane</keyword>
<dbReference type="Proteomes" id="UP000316851">
    <property type="component" value="Unassembled WGS sequence"/>
</dbReference>
<dbReference type="EMBL" id="VHHP01000002">
    <property type="protein sequence ID" value="TPR54296.1"/>
    <property type="molecule type" value="Genomic_DNA"/>
</dbReference>
<name>A0ABY2Z088_9BACT</name>
<reference evidence="2" key="1">
    <citation type="submission" date="2019-06" db="EMBL/GenBank/DDBJ databases">
        <title>Mycoplasma neophronis type strain whole genome sequence.</title>
        <authorList>
            <person name="Spergser J."/>
        </authorList>
    </citation>
    <scope>NUCLEOTIDE SEQUENCE [LARGE SCALE GENOMIC DNA]</scope>
    <source>
        <strain evidence="2">DSM 24097</strain>
    </source>
</reference>
<keyword evidence="3" id="KW-1185">Reference proteome</keyword>
<feature type="transmembrane region" description="Helical" evidence="1">
    <location>
        <begin position="176"/>
        <end position="195"/>
    </location>
</feature>
<evidence type="ECO:0000313" key="2">
    <source>
        <dbReference type="EMBL" id="TPR54296.1"/>
    </source>
</evidence>
<keyword evidence="1" id="KW-0812">Transmembrane</keyword>
<feature type="transmembrane region" description="Helical" evidence="1">
    <location>
        <begin position="151"/>
        <end position="169"/>
    </location>
</feature>
<protein>
    <submittedName>
        <fullName evidence="2">Uncharacterized protein</fullName>
    </submittedName>
</protein>
<evidence type="ECO:0000256" key="1">
    <source>
        <dbReference type="SAM" id="Phobius"/>
    </source>
</evidence>
<organism evidence="2 3">
    <name type="scientific">Metamycoplasma neophronis</name>
    <dbReference type="NCBI Taxonomy" id="872983"/>
    <lineage>
        <taxon>Bacteria</taxon>
        <taxon>Bacillati</taxon>
        <taxon>Mycoplasmatota</taxon>
        <taxon>Mycoplasmoidales</taxon>
        <taxon>Metamycoplasmataceae</taxon>
        <taxon>Metamycoplasma</taxon>
    </lineage>
</organism>
<keyword evidence="1" id="KW-1133">Transmembrane helix</keyword>
<accession>A0ABY2Z088</accession>
<sequence length="427" mass="49470">MEKNSVKLTKTVKEKQYYVTKDVIFLWTLLALLTVFFIVISYLNIKGLTTIHSYTLNVLLGMFSILFYVFLLLLCISKIFKLKKTYSFGAFHYSLGRLLFFFFATMVLGTMIYYTTQMKGLSYNAKNVFPVVFKKWFALFKGNGEQPLLPFRYTPGVIGTFIFCIFTFLGSKAGLAIGYILSIIILAIAIGLFFIDDNHFKLMSLSKKKREAARARIKEKKATDIRIKRNTKINQENIESIIVKSDELSNHKLKKSKEITKDTIQDKIEETNQNIAENAFEDIADFSVIEDNKNDIVEVIEEKKEDVLIDSNIKFDEDPFENAEIDRLPEEIKKEKPVSEAEIENYVSKYETQPLETEEIAISSQEKDSDLIEEIIVLDDEKPQASEESHNEISEHILEHKNNIEDTKNKTNKKRYSVIEDEIDFFE</sequence>
<feature type="transmembrane region" description="Helical" evidence="1">
    <location>
        <begin position="51"/>
        <end position="74"/>
    </location>
</feature>
<evidence type="ECO:0000313" key="3">
    <source>
        <dbReference type="Proteomes" id="UP000316851"/>
    </source>
</evidence>
<feature type="transmembrane region" description="Helical" evidence="1">
    <location>
        <begin position="95"/>
        <end position="114"/>
    </location>
</feature>